<comment type="cofactor">
    <cofactor evidence="1">
        <name>Zn(2+)</name>
        <dbReference type="ChEBI" id="CHEBI:29105"/>
    </cofactor>
</comment>
<dbReference type="OrthoDB" id="412874at2759"/>
<dbReference type="PANTHER" id="PTHR37016:SF3">
    <property type="entry name" value="NEUTRAL PROTEASE 2-RELATED"/>
    <property type="match status" value="1"/>
</dbReference>
<evidence type="ECO:0000259" key="10">
    <source>
        <dbReference type="Pfam" id="PF14521"/>
    </source>
</evidence>
<keyword evidence="4" id="KW-0479">Metal-binding</keyword>
<dbReference type="Pfam" id="PF02389">
    <property type="entry name" value="Cornifin"/>
    <property type="match status" value="1"/>
</dbReference>
<proteinExistence type="inferred from homology"/>
<dbReference type="PANTHER" id="PTHR37016">
    <property type="match status" value="1"/>
</dbReference>
<comment type="similarity">
    <text evidence="2">Belongs to the peptidase M35 family.</text>
</comment>
<feature type="compositionally biased region" description="Low complexity" evidence="8">
    <location>
        <begin position="385"/>
        <end position="409"/>
    </location>
</feature>
<evidence type="ECO:0000256" key="3">
    <source>
        <dbReference type="ARBA" id="ARBA00022670"/>
    </source>
</evidence>
<organism evidence="11 12">
    <name type="scientific">Metarhizium guizhouense (strain ARSEF 977)</name>
    <dbReference type="NCBI Taxonomy" id="1276136"/>
    <lineage>
        <taxon>Eukaryota</taxon>
        <taxon>Fungi</taxon>
        <taxon>Dikarya</taxon>
        <taxon>Ascomycota</taxon>
        <taxon>Pezizomycotina</taxon>
        <taxon>Sordariomycetes</taxon>
        <taxon>Hypocreomycetidae</taxon>
        <taxon>Hypocreales</taxon>
        <taxon>Clavicipitaceae</taxon>
        <taxon>Metarhizium</taxon>
    </lineage>
</organism>
<evidence type="ECO:0000256" key="8">
    <source>
        <dbReference type="SAM" id="MobiDB-lite"/>
    </source>
</evidence>
<dbReference type="GO" id="GO:0046872">
    <property type="term" value="F:metal ion binding"/>
    <property type="evidence" value="ECO:0007669"/>
    <property type="project" value="UniProtKB-KW"/>
</dbReference>
<dbReference type="SUPFAM" id="SSF55486">
    <property type="entry name" value="Metalloproteases ('zincins'), catalytic domain"/>
    <property type="match status" value="1"/>
</dbReference>
<dbReference type="GO" id="GO:0006508">
    <property type="term" value="P:proteolysis"/>
    <property type="evidence" value="ECO:0007669"/>
    <property type="project" value="UniProtKB-KW"/>
</dbReference>
<dbReference type="AlphaFoldDB" id="A0A0B4GWN4"/>
<evidence type="ECO:0000256" key="4">
    <source>
        <dbReference type="ARBA" id="ARBA00022723"/>
    </source>
</evidence>
<reference evidence="11 12" key="1">
    <citation type="journal article" date="2014" name="Proc. Natl. Acad. Sci. U.S.A.">
        <title>Trajectory and genomic determinants of fungal-pathogen speciation and host adaptation.</title>
        <authorList>
            <person name="Hu X."/>
            <person name="Xiao G."/>
            <person name="Zheng P."/>
            <person name="Shang Y."/>
            <person name="Su Y."/>
            <person name="Zhang X."/>
            <person name="Liu X."/>
            <person name="Zhan S."/>
            <person name="St Leger R.J."/>
            <person name="Wang C."/>
        </authorList>
    </citation>
    <scope>NUCLEOTIDE SEQUENCE [LARGE SCALE GENOMIC DNA]</scope>
    <source>
        <strain evidence="11 12">ARSEF 977</strain>
    </source>
</reference>
<dbReference type="Pfam" id="PF14521">
    <property type="entry name" value="Aspzincin_M35"/>
    <property type="match status" value="1"/>
</dbReference>
<dbReference type="InterPro" id="IPR029463">
    <property type="entry name" value="Lys_MEP"/>
</dbReference>
<feature type="compositionally biased region" description="Low complexity" evidence="8">
    <location>
        <begin position="311"/>
        <end position="321"/>
    </location>
</feature>
<gene>
    <name evidence="11" type="ORF">MGU_08623</name>
</gene>
<keyword evidence="12" id="KW-1185">Reference proteome</keyword>
<feature type="signal peptide" evidence="9">
    <location>
        <begin position="1"/>
        <end position="17"/>
    </location>
</feature>
<keyword evidence="9" id="KW-0732">Signal</keyword>
<dbReference type="Proteomes" id="UP000031192">
    <property type="component" value="Unassembled WGS sequence"/>
</dbReference>
<keyword evidence="5" id="KW-0378">Hydrolase</keyword>
<evidence type="ECO:0000256" key="6">
    <source>
        <dbReference type="ARBA" id="ARBA00022833"/>
    </source>
</evidence>
<dbReference type="HOGENOM" id="CLU_043062_0_0_1"/>
<evidence type="ECO:0000256" key="5">
    <source>
        <dbReference type="ARBA" id="ARBA00022801"/>
    </source>
</evidence>
<evidence type="ECO:0000313" key="11">
    <source>
        <dbReference type="EMBL" id="KID84082.1"/>
    </source>
</evidence>
<dbReference type="Gene3D" id="3.40.390.10">
    <property type="entry name" value="Collagenase (Catalytic Domain)"/>
    <property type="match status" value="1"/>
</dbReference>
<keyword evidence="3" id="KW-0645">Protease</keyword>
<keyword evidence="7" id="KW-0482">Metalloprotease</keyword>
<dbReference type="EMBL" id="AZNH01000047">
    <property type="protein sequence ID" value="KID84082.1"/>
    <property type="molecule type" value="Genomic_DNA"/>
</dbReference>
<comment type="caution">
    <text evidence="11">The sequence shown here is derived from an EMBL/GenBank/DDBJ whole genome shotgun (WGS) entry which is preliminary data.</text>
</comment>
<feature type="compositionally biased region" description="Polar residues" evidence="8">
    <location>
        <begin position="413"/>
        <end position="422"/>
    </location>
</feature>
<evidence type="ECO:0000256" key="7">
    <source>
        <dbReference type="ARBA" id="ARBA00023049"/>
    </source>
</evidence>
<feature type="domain" description="Lysine-specific metallo-endopeptidase" evidence="10">
    <location>
        <begin position="115"/>
        <end position="240"/>
    </location>
</feature>
<evidence type="ECO:0000256" key="1">
    <source>
        <dbReference type="ARBA" id="ARBA00001947"/>
    </source>
</evidence>
<dbReference type="InterPro" id="IPR024079">
    <property type="entry name" value="MetalloPept_cat_dom_sf"/>
</dbReference>
<sequence length="494" mass="51675">MGHTLAQVVLTLAAVSALSIPHRPPAEPMTLPTIFERSEPDEGCLLKRSEFYDYDNEGGGLRDSCRPYQKEIDEAFTKCSERAENIINALEGKDFPSKDKSVQETEQPKQDGKETLQKLLEDWFDIGINNTEKITELKEKYKSLKKECDKKEKTRIGIHCEKCRQTILGEAFQGTGPIRLCESAFRTNRKRTNIQDTDLGGILMHEMSHAIGNTSDKGYGVATCKRLRTGAAMQNADTFILAAQAATSGDDTDSSGKGGKVPEDLYPPGGRVPDTPGGRVPDPPGGRVPDPSGGKDPDPSGGRVPDPPGGRVPDPSGGRVPDPSGGKVPDPSGGRVPDPPGGRVPDPSGGKVPDPSGGKVPDPSGGKVPDHSGKQFPGSPGGKSQGPSEGESPPHDTSNPNLPLTSNPPGIISNGTNSSLSGQFYPPKNSSSSGDASSPRAVSSSGGFSSGQAATASRDFSQVASHPEADSLPKIPHNKGSSAPSNGDPPAVMV</sequence>
<keyword evidence="6" id="KW-0862">Zinc</keyword>
<dbReference type="InterPro" id="IPR050414">
    <property type="entry name" value="Fungal_M35_metalloproteases"/>
</dbReference>
<feature type="chain" id="PRO_5002103626" evidence="9">
    <location>
        <begin position="18"/>
        <end position="494"/>
    </location>
</feature>
<evidence type="ECO:0000256" key="2">
    <source>
        <dbReference type="ARBA" id="ARBA00010279"/>
    </source>
</evidence>
<feature type="compositionally biased region" description="Low complexity" evidence="8">
    <location>
        <begin position="430"/>
        <end position="457"/>
    </location>
</feature>
<dbReference type="GO" id="GO:0004222">
    <property type="term" value="F:metalloendopeptidase activity"/>
    <property type="evidence" value="ECO:0007669"/>
    <property type="project" value="InterPro"/>
</dbReference>
<accession>A0A0B4GWN4</accession>
<protein>
    <submittedName>
        <fullName evidence="11">Metallopeptidase, catalytic domain protein</fullName>
    </submittedName>
</protein>
<feature type="region of interest" description="Disordered" evidence="8">
    <location>
        <begin position="247"/>
        <end position="494"/>
    </location>
</feature>
<evidence type="ECO:0000256" key="9">
    <source>
        <dbReference type="SAM" id="SignalP"/>
    </source>
</evidence>
<name>A0A0B4GWN4_METGA</name>
<evidence type="ECO:0000313" key="12">
    <source>
        <dbReference type="Proteomes" id="UP000031192"/>
    </source>
</evidence>